<dbReference type="EMBL" id="JBHRXX010000001">
    <property type="protein sequence ID" value="MFC3682486.1"/>
    <property type="molecule type" value="Genomic_DNA"/>
</dbReference>
<dbReference type="Proteomes" id="UP001595729">
    <property type="component" value="Unassembled WGS sequence"/>
</dbReference>
<evidence type="ECO:0000256" key="1">
    <source>
        <dbReference type="SAM" id="SignalP"/>
    </source>
</evidence>
<evidence type="ECO:0000313" key="3">
    <source>
        <dbReference type="Proteomes" id="UP001595729"/>
    </source>
</evidence>
<accession>A0ABV7W186</accession>
<protein>
    <submittedName>
        <fullName evidence="2">Uncharacterized protein</fullName>
    </submittedName>
</protein>
<comment type="caution">
    <text evidence="2">The sequence shown here is derived from an EMBL/GenBank/DDBJ whole genome shotgun (WGS) entry which is preliminary data.</text>
</comment>
<keyword evidence="3" id="KW-1185">Reference proteome</keyword>
<keyword evidence="1" id="KW-0732">Signal</keyword>
<feature type="chain" id="PRO_5045926991" evidence="1">
    <location>
        <begin position="25"/>
        <end position="77"/>
    </location>
</feature>
<name>A0ABV7W186_9BURK</name>
<proteinExistence type="predicted"/>
<feature type="signal peptide" evidence="1">
    <location>
        <begin position="1"/>
        <end position="24"/>
    </location>
</feature>
<gene>
    <name evidence="2" type="ORF">ACFOPI_02705</name>
</gene>
<dbReference type="RefSeq" id="WP_382170473.1">
    <property type="nucleotide sequence ID" value="NZ_JBHRXX010000001.1"/>
</dbReference>
<reference evidence="3" key="1">
    <citation type="journal article" date="2019" name="Int. J. Syst. Evol. Microbiol.">
        <title>The Global Catalogue of Microorganisms (GCM) 10K type strain sequencing project: providing services to taxonomists for standard genome sequencing and annotation.</title>
        <authorList>
            <consortium name="The Broad Institute Genomics Platform"/>
            <consortium name="The Broad Institute Genome Sequencing Center for Infectious Disease"/>
            <person name="Wu L."/>
            <person name="Ma J."/>
        </authorList>
    </citation>
    <scope>NUCLEOTIDE SEQUENCE [LARGE SCALE GENOMIC DNA]</scope>
    <source>
        <strain evidence="3">KCTC 42501</strain>
    </source>
</reference>
<evidence type="ECO:0000313" key="2">
    <source>
        <dbReference type="EMBL" id="MFC3682486.1"/>
    </source>
</evidence>
<organism evidence="2 3">
    <name type="scientific">Hydrogenophaga luteola</name>
    <dbReference type="NCBI Taxonomy" id="1591122"/>
    <lineage>
        <taxon>Bacteria</taxon>
        <taxon>Pseudomonadati</taxon>
        <taxon>Pseudomonadota</taxon>
        <taxon>Betaproteobacteria</taxon>
        <taxon>Burkholderiales</taxon>
        <taxon>Comamonadaceae</taxon>
        <taxon>Hydrogenophaga</taxon>
    </lineage>
</organism>
<sequence length="77" mass="8248">MSAQPMPLLAVLALTLATALPLQAGTTSQAPKTERRLPARVTFIDAPSSEKPAAREKRLKRECRGRPNAGACLGHTR</sequence>